<feature type="compositionally biased region" description="Basic and acidic residues" evidence="1">
    <location>
        <begin position="134"/>
        <end position="149"/>
    </location>
</feature>
<evidence type="ECO:0000256" key="1">
    <source>
        <dbReference type="SAM" id="MobiDB-lite"/>
    </source>
</evidence>
<evidence type="ECO:0000313" key="3">
    <source>
        <dbReference type="Proteomes" id="UP000184330"/>
    </source>
</evidence>
<dbReference type="AlphaFoldDB" id="A0A1L7WVT3"/>
<organism evidence="2 3">
    <name type="scientific">Phialocephala subalpina</name>
    <dbReference type="NCBI Taxonomy" id="576137"/>
    <lineage>
        <taxon>Eukaryota</taxon>
        <taxon>Fungi</taxon>
        <taxon>Dikarya</taxon>
        <taxon>Ascomycota</taxon>
        <taxon>Pezizomycotina</taxon>
        <taxon>Leotiomycetes</taxon>
        <taxon>Helotiales</taxon>
        <taxon>Mollisiaceae</taxon>
        <taxon>Phialocephala</taxon>
        <taxon>Phialocephala fortinii species complex</taxon>
    </lineage>
</organism>
<reference evidence="2 3" key="1">
    <citation type="submission" date="2016-03" db="EMBL/GenBank/DDBJ databases">
        <authorList>
            <person name="Ploux O."/>
        </authorList>
    </citation>
    <scope>NUCLEOTIDE SEQUENCE [LARGE SCALE GENOMIC DNA]</scope>
    <source>
        <strain evidence="2 3">UAMH 11012</strain>
    </source>
</reference>
<name>A0A1L7WVT3_9HELO</name>
<feature type="region of interest" description="Disordered" evidence="1">
    <location>
        <begin position="113"/>
        <end position="178"/>
    </location>
</feature>
<sequence>MVLHMEKGGLIPIGGFPRNLLKDYPGTYRRKKRPPRDSRAASIDATQTYRDFRLQIEDNLAASRWRSRFVTRTQNREMPRWSLWARTAASTAGDNSEAASVFSDSDISISDSDNSVVVRDAGETDSEDEEVPSEEARQNVEQSKQDGKGSPRGIKNFTVDSLHAEGDGAPASTAGAER</sequence>
<accession>A0A1L7WVT3</accession>
<protein>
    <submittedName>
        <fullName evidence="2">Uncharacterized protein</fullName>
    </submittedName>
</protein>
<dbReference type="Proteomes" id="UP000184330">
    <property type="component" value="Unassembled WGS sequence"/>
</dbReference>
<keyword evidence="3" id="KW-1185">Reference proteome</keyword>
<gene>
    <name evidence="2" type="ORF">PAC_06757</name>
</gene>
<proteinExistence type="predicted"/>
<evidence type="ECO:0000313" key="2">
    <source>
        <dbReference type="EMBL" id="CZR56868.1"/>
    </source>
</evidence>
<dbReference type="EMBL" id="FJOG01000009">
    <property type="protein sequence ID" value="CZR56868.1"/>
    <property type="molecule type" value="Genomic_DNA"/>
</dbReference>
<feature type="compositionally biased region" description="Acidic residues" evidence="1">
    <location>
        <begin position="123"/>
        <end position="133"/>
    </location>
</feature>